<proteinExistence type="predicted"/>
<evidence type="ECO:0000256" key="2">
    <source>
        <dbReference type="ARBA" id="ARBA00022490"/>
    </source>
</evidence>
<gene>
    <name evidence="11" type="ORF">E1I69_12920</name>
</gene>
<dbReference type="GO" id="GO:0000160">
    <property type="term" value="P:phosphorelay signal transduction system"/>
    <property type="evidence" value="ECO:0007669"/>
    <property type="project" value="UniProtKB-KW"/>
</dbReference>
<dbReference type="InterPro" id="IPR018062">
    <property type="entry name" value="HTH_AraC-typ_CS"/>
</dbReference>
<dbReference type="GO" id="GO:0003700">
    <property type="term" value="F:DNA-binding transcription factor activity"/>
    <property type="evidence" value="ECO:0007669"/>
    <property type="project" value="InterPro"/>
</dbReference>
<dbReference type="GO" id="GO:0043565">
    <property type="term" value="F:sequence-specific DNA binding"/>
    <property type="evidence" value="ECO:0007669"/>
    <property type="project" value="InterPro"/>
</dbReference>
<dbReference type="InterPro" id="IPR001789">
    <property type="entry name" value="Sig_transdc_resp-reg_receiver"/>
</dbReference>
<evidence type="ECO:0000256" key="8">
    <source>
        <dbReference type="PROSITE-ProRule" id="PRU00169"/>
    </source>
</evidence>
<dbReference type="SUPFAM" id="SSF52172">
    <property type="entry name" value="CheY-like"/>
    <property type="match status" value="1"/>
</dbReference>
<protein>
    <submittedName>
        <fullName evidence="11">Response regulator</fullName>
    </submittedName>
</protein>
<dbReference type="SMART" id="SM00342">
    <property type="entry name" value="HTH_ARAC"/>
    <property type="match status" value="1"/>
</dbReference>
<organism evidence="11 12">
    <name type="scientific">Bacillus timonensis</name>
    <dbReference type="NCBI Taxonomy" id="1033734"/>
    <lineage>
        <taxon>Bacteria</taxon>
        <taxon>Bacillati</taxon>
        <taxon>Bacillota</taxon>
        <taxon>Bacilli</taxon>
        <taxon>Bacillales</taxon>
        <taxon>Bacillaceae</taxon>
        <taxon>Bacillus</taxon>
    </lineage>
</organism>
<dbReference type="OrthoDB" id="159632at2"/>
<keyword evidence="5" id="KW-0805">Transcription regulation</keyword>
<dbReference type="PANTHER" id="PTHR42713">
    <property type="entry name" value="HISTIDINE KINASE-RELATED"/>
    <property type="match status" value="1"/>
</dbReference>
<dbReference type="PROSITE" id="PS00041">
    <property type="entry name" value="HTH_ARAC_FAMILY_1"/>
    <property type="match status" value="1"/>
</dbReference>
<evidence type="ECO:0000259" key="9">
    <source>
        <dbReference type="PROSITE" id="PS01124"/>
    </source>
</evidence>
<name>A0A4S3PSV2_9BACI</name>
<dbReference type="InterPro" id="IPR051552">
    <property type="entry name" value="HptR"/>
</dbReference>
<comment type="caution">
    <text evidence="11">The sequence shown here is derived from an EMBL/GenBank/DDBJ whole genome shotgun (WGS) entry which is preliminary data.</text>
</comment>
<dbReference type="Gene3D" id="3.40.50.2300">
    <property type="match status" value="1"/>
</dbReference>
<evidence type="ECO:0000256" key="6">
    <source>
        <dbReference type="ARBA" id="ARBA00023125"/>
    </source>
</evidence>
<evidence type="ECO:0000313" key="11">
    <source>
        <dbReference type="EMBL" id="THE11912.1"/>
    </source>
</evidence>
<dbReference type="Gene3D" id="1.10.10.60">
    <property type="entry name" value="Homeodomain-like"/>
    <property type="match status" value="2"/>
</dbReference>
<dbReference type="Pfam" id="PF12833">
    <property type="entry name" value="HTH_18"/>
    <property type="match status" value="1"/>
</dbReference>
<sequence>MIYLFFISFDNYPEKSFCLVLREIVPILEVFAYFCRNILKRQVNLLKKVLVIDDEPIVRQGIKTLLENVITGYQVPWEASNGVRALDIIHIEIPDIIITDIRMPEMDGIEFLSSLKQIYPALPVIVISGHDDYIYVREALKLGVKDYLLKPVSRHELANILSSIKESGDNGFINPNDSTTIRHIKKLIENHLSEELSLHSISLALHLHPNYISQLFKQKTNINLSDYIIQRRIIKSKELLYHSNLKIYDIAHLVGYSNSKHFSSIFKKIVGKTPLEYRRDQ</sequence>
<dbReference type="InterPro" id="IPR018060">
    <property type="entry name" value="HTH_AraC"/>
</dbReference>
<feature type="domain" description="Response regulatory" evidence="10">
    <location>
        <begin position="48"/>
        <end position="165"/>
    </location>
</feature>
<keyword evidence="3 8" id="KW-0597">Phosphoprotein</keyword>
<dbReference type="PROSITE" id="PS01124">
    <property type="entry name" value="HTH_ARAC_FAMILY_2"/>
    <property type="match status" value="1"/>
</dbReference>
<comment type="subcellular location">
    <subcellularLocation>
        <location evidence="1">Cytoplasm</location>
    </subcellularLocation>
</comment>
<reference evidence="11 12" key="1">
    <citation type="journal article" date="2019" name="Indoor Air">
        <title>Impacts of indoor surface finishes on bacterial viability.</title>
        <authorList>
            <person name="Hu J."/>
            <person name="Maamar S.B."/>
            <person name="Glawe A.J."/>
            <person name="Gottel N."/>
            <person name="Gilbert J.A."/>
            <person name="Hartmann E.M."/>
        </authorList>
    </citation>
    <scope>NUCLEOTIDE SEQUENCE [LARGE SCALE GENOMIC DNA]</scope>
    <source>
        <strain evidence="11 12">AF060A6</strain>
    </source>
</reference>
<dbReference type="PANTHER" id="PTHR42713:SF3">
    <property type="entry name" value="TRANSCRIPTIONAL REGULATORY PROTEIN HPTR"/>
    <property type="match status" value="1"/>
</dbReference>
<dbReference type="CDD" id="cd17536">
    <property type="entry name" value="REC_YesN-like"/>
    <property type="match status" value="1"/>
</dbReference>
<dbReference type="PROSITE" id="PS50110">
    <property type="entry name" value="RESPONSE_REGULATORY"/>
    <property type="match status" value="1"/>
</dbReference>
<keyword evidence="6" id="KW-0238">DNA-binding</keyword>
<keyword evidence="4" id="KW-0902">Two-component regulatory system</keyword>
<dbReference type="EMBL" id="SLUB01000022">
    <property type="protein sequence ID" value="THE11912.1"/>
    <property type="molecule type" value="Genomic_DNA"/>
</dbReference>
<dbReference type="InterPro" id="IPR020449">
    <property type="entry name" value="Tscrpt_reg_AraC-type_HTH"/>
</dbReference>
<dbReference type="SMART" id="SM00448">
    <property type="entry name" value="REC"/>
    <property type="match status" value="1"/>
</dbReference>
<keyword evidence="12" id="KW-1185">Reference proteome</keyword>
<feature type="modified residue" description="4-aspartylphosphate" evidence="8">
    <location>
        <position position="100"/>
    </location>
</feature>
<evidence type="ECO:0000259" key="10">
    <source>
        <dbReference type="PROSITE" id="PS50110"/>
    </source>
</evidence>
<dbReference type="Proteomes" id="UP000306477">
    <property type="component" value="Unassembled WGS sequence"/>
</dbReference>
<keyword evidence="7" id="KW-0804">Transcription</keyword>
<dbReference type="Pfam" id="PF00072">
    <property type="entry name" value="Response_reg"/>
    <property type="match status" value="1"/>
</dbReference>
<evidence type="ECO:0000313" key="12">
    <source>
        <dbReference type="Proteomes" id="UP000306477"/>
    </source>
</evidence>
<dbReference type="SUPFAM" id="SSF46689">
    <property type="entry name" value="Homeodomain-like"/>
    <property type="match status" value="2"/>
</dbReference>
<evidence type="ECO:0000256" key="1">
    <source>
        <dbReference type="ARBA" id="ARBA00004496"/>
    </source>
</evidence>
<dbReference type="PRINTS" id="PR00032">
    <property type="entry name" value="HTHARAC"/>
</dbReference>
<evidence type="ECO:0000256" key="5">
    <source>
        <dbReference type="ARBA" id="ARBA00023015"/>
    </source>
</evidence>
<dbReference type="AlphaFoldDB" id="A0A4S3PSV2"/>
<keyword evidence="2" id="KW-0963">Cytoplasm</keyword>
<feature type="domain" description="HTH araC/xylS-type" evidence="9">
    <location>
        <begin position="182"/>
        <end position="280"/>
    </location>
</feature>
<evidence type="ECO:0000256" key="3">
    <source>
        <dbReference type="ARBA" id="ARBA00022553"/>
    </source>
</evidence>
<dbReference type="InterPro" id="IPR011006">
    <property type="entry name" value="CheY-like_superfamily"/>
</dbReference>
<evidence type="ECO:0000256" key="7">
    <source>
        <dbReference type="ARBA" id="ARBA00023163"/>
    </source>
</evidence>
<accession>A0A4S3PSV2</accession>
<dbReference type="GO" id="GO:0005737">
    <property type="term" value="C:cytoplasm"/>
    <property type="evidence" value="ECO:0007669"/>
    <property type="project" value="UniProtKB-SubCell"/>
</dbReference>
<dbReference type="InterPro" id="IPR009057">
    <property type="entry name" value="Homeodomain-like_sf"/>
</dbReference>
<evidence type="ECO:0000256" key="4">
    <source>
        <dbReference type="ARBA" id="ARBA00023012"/>
    </source>
</evidence>